<sequence length="97" mass="10835">MFLISKIKSKILKRRDVKTKQYLLDHGLIIGENVNINFNSIDGLYPWLIEIGSNIIFAPGVKILAHDASTQMNLKKAKIGRVTIGNNVYIGLNSIVL</sequence>
<reference evidence="1 2" key="1">
    <citation type="submission" date="2021-10" db="EMBL/GenBank/DDBJ databases">
        <title>Collection of gut derived symbiotic bacterial strains cultured from healthy donors.</title>
        <authorList>
            <person name="Lin H."/>
            <person name="Littmann E."/>
            <person name="Claire K."/>
            <person name="Pamer E."/>
        </authorList>
    </citation>
    <scope>NUCLEOTIDE SEQUENCE [LARGE SCALE GENOMIC DNA]</scope>
    <source>
        <strain evidence="1 2">MSK.17.68</strain>
    </source>
</reference>
<evidence type="ECO:0000313" key="1">
    <source>
        <dbReference type="EMBL" id="MCB5446009.1"/>
    </source>
</evidence>
<comment type="caution">
    <text evidence="1">The sequence shown here is derived from an EMBL/GenBank/DDBJ whole genome shotgun (WGS) entry which is preliminary data.</text>
</comment>
<evidence type="ECO:0008006" key="3">
    <source>
        <dbReference type="Google" id="ProtNLM"/>
    </source>
</evidence>
<dbReference type="EMBL" id="JAJBMB010000006">
    <property type="protein sequence ID" value="MCB5446009.1"/>
    <property type="molecule type" value="Genomic_DNA"/>
</dbReference>
<proteinExistence type="predicted"/>
<evidence type="ECO:0000313" key="2">
    <source>
        <dbReference type="Proteomes" id="UP001299409"/>
    </source>
</evidence>
<keyword evidence="2" id="KW-1185">Reference proteome</keyword>
<name>A0ABS8CX06_9FIRM</name>
<dbReference type="Gene3D" id="2.160.10.10">
    <property type="entry name" value="Hexapeptide repeat proteins"/>
    <property type="match status" value="1"/>
</dbReference>
<dbReference type="Proteomes" id="UP001299409">
    <property type="component" value="Unassembled WGS sequence"/>
</dbReference>
<dbReference type="InterPro" id="IPR011004">
    <property type="entry name" value="Trimer_LpxA-like_sf"/>
</dbReference>
<dbReference type="SUPFAM" id="SSF51161">
    <property type="entry name" value="Trimeric LpxA-like enzymes"/>
    <property type="match status" value="1"/>
</dbReference>
<organism evidence="1 2">
    <name type="scientific">Intestinibacter bartlettii</name>
    <dbReference type="NCBI Taxonomy" id="261299"/>
    <lineage>
        <taxon>Bacteria</taxon>
        <taxon>Bacillati</taxon>
        <taxon>Bacillota</taxon>
        <taxon>Clostridia</taxon>
        <taxon>Peptostreptococcales</taxon>
        <taxon>Peptostreptococcaceae</taxon>
        <taxon>Intestinibacter</taxon>
    </lineage>
</organism>
<dbReference type="RefSeq" id="WP_226924152.1">
    <property type="nucleotide sequence ID" value="NZ_BAABXU010000001.1"/>
</dbReference>
<gene>
    <name evidence="1" type="ORF">LIP50_07340</name>
</gene>
<accession>A0ABS8CX06</accession>
<protein>
    <recommendedName>
        <fullName evidence="3">Acyltransferase</fullName>
    </recommendedName>
</protein>